<feature type="compositionally biased region" description="Polar residues" evidence="1">
    <location>
        <begin position="35"/>
        <end position="58"/>
    </location>
</feature>
<gene>
    <name evidence="3" type="ORF">NUU61_008872</name>
</gene>
<dbReference type="Gene3D" id="3.30.710.10">
    <property type="entry name" value="Potassium Channel Kv1.1, Chain A"/>
    <property type="match status" value="1"/>
</dbReference>
<keyword evidence="2" id="KW-0732">Signal</keyword>
<feature type="compositionally biased region" description="Polar residues" evidence="1">
    <location>
        <begin position="65"/>
        <end position="79"/>
    </location>
</feature>
<dbReference type="Proteomes" id="UP001141434">
    <property type="component" value="Unassembled WGS sequence"/>
</dbReference>
<proteinExistence type="predicted"/>
<organism evidence="3 4">
    <name type="scientific">Penicillium alfredii</name>
    <dbReference type="NCBI Taxonomy" id="1506179"/>
    <lineage>
        <taxon>Eukaryota</taxon>
        <taxon>Fungi</taxon>
        <taxon>Dikarya</taxon>
        <taxon>Ascomycota</taxon>
        <taxon>Pezizomycotina</taxon>
        <taxon>Eurotiomycetes</taxon>
        <taxon>Eurotiomycetidae</taxon>
        <taxon>Eurotiales</taxon>
        <taxon>Aspergillaceae</taxon>
        <taxon>Penicillium</taxon>
    </lineage>
</organism>
<dbReference type="PANTHER" id="PTHR47843">
    <property type="entry name" value="BTB DOMAIN-CONTAINING PROTEIN-RELATED"/>
    <property type="match status" value="1"/>
</dbReference>
<dbReference type="PANTHER" id="PTHR47843:SF3">
    <property type="entry name" value="BTB DOMAIN-CONTAINING PROTEIN"/>
    <property type="match status" value="1"/>
</dbReference>
<reference evidence="3" key="1">
    <citation type="submission" date="2022-11" db="EMBL/GenBank/DDBJ databases">
        <authorList>
            <person name="Petersen C."/>
        </authorList>
    </citation>
    <scope>NUCLEOTIDE SEQUENCE</scope>
    <source>
        <strain evidence="3">IBT 34128</strain>
    </source>
</reference>
<feature type="non-terminal residue" evidence="3">
    <location>
        <position position="318"/>
    </location>
</feature>
<dbReference type="GeneID" id="81398566"/>
<reference evidence="3" key="2">
    <citation type="journal article" date="2023" name="IMA Fungus">
        <title>Comparative genomic study of the Penicillium genus elucidates a diverse pangenome and 15 lateral gene transfer events.</title>
        <authorList>
            <person name="Petersen C."/>
            <person name="Sorensen T."/>
            <person name="Nielsen M.R."/>
            <person name="Sondergaard T.E."/>
            <person name="Sorensen J.L."/>
            <person name="Fitzpatrick D.A."/>
            <person name="Frisvad J.C."/>
            <person name="Nielsen K.L."/>
        </authorList>
    </citation>
    <scope>NUCLEOTIDE SEQUENCE</scope>
    <source>
        <strain evidence="3">IBT 34128</strain>
    </source>
</reference>
<sequence>LTVPHEIPPIQPSVPLIFFTFLFILSPIMNTPQVHVPSSDNPESTNAPPNENVQSTTEVEMGGTQDENQSQANQDSTLPDAQPEPEPLTSTKKNSGFKFLDFLASPIVEILVGQGEHETTLTAHQTLLLESPFLSEFVDKFEGSGPRRISLPDEHVEAFGCYLQFQYTRDYSVNQTENPSGSLEPEAADDSGDQLLRHARIYTLAEKLGLPALKSLAHTKIHRVNGTPRGELAYARYVYTHTPADDITIRKPVASYWASRSHVLRHEVDGDFKKLCLEVPEFAFDVLTLVLDRKEKSSQSEVDSSAKGSARKRLRSGV</sequence>
<dbReference type="OrthoDB" id="3926209at2759"/>
<feature type="region of interest" description="Disordered" evidence="1">
    <location>
        <begin position="35"/>
        <end position="93"/>
    </location>
</feature>
<accession>A0A9W9ELY6</accession>
<dbReference type="RefSeq" id="XP_056507690.1">
    <property type="nucleotide sequence ID" value="XM_056659397.1"/>
</dbReference>
<evidence type="ECO:0000256" key="1">
    <source>
        <dbReference type="SAM" id="MobiDB-lite"/>
    </source>
</evidence>
<feature type="compositionally biased region" description="Basic residues" evidence="1">
    <location>
        <begin position="309"/>
        <end position="318"/>
    </location>
</feature>
<feature type="chain" id="PRO_5040797549" description="BTB domain-containing protein" evidence="2">
    <location>
        <begin position="31"/>
        <end position="318"/>
    </location>
</feature>
<evidence type="ECO:0000256" key="2">
    <source>
        <dbReference type="SAM" id="SignalP"/>
    </source>
</evidence>
<evidence type="ECO:0000313" key="4">
    <source>
        <dbReference type="Proteomes" id="UP001141434"/>
    </source>
</evidence>
<keyword evidence="4" id="KW-1185">Reference proteome</keyword>
<evidence type="ECO:0008006" key="5">
    <source>
        <dbReference type="Google" id="ProtNLM"/>
    </source>
</evidence>
<name>A0A9W9ELY6_9EURO</name>
<comment type="caution">
    <text evidence="3">The sequence shown here is derived from an EMBL/GenBank/DDBJ whole genome shotgun (WGS) entry which is preliminary data.</text>
</comment>
<protein>
    <recommendedName>
        <fullName evidence="5">BTB domain-containing protein</fullName>
    </recommendedName>
</protein>
<feature type="signal peptide" evidence="2">
    <location>
        <begin position="1"/>
        <end position="30"/>
    </location>
</feature>
<dbReference type="InterPro" id="IPR011333">
    <property type="entry name" value="SKP1/BTB/POZ_sf"/>
</dbReference>
<feature type="region of interest" description="Disordered" evidence="1">
    <location>
        <begin position="296"/>
        <end position="318"/>
    </location>
</feature>
<dbReference type="AlphaFoldDB" id="A0A9W9ELY6"/>
<dbReference type="EMBL" id="JAPMSZ010000011">
    <property type="protein sequence ID" value="KAJ5084293.1"/>
    <property type="molecule type" value="Genomic_DNA"/>
</dbReference>
<evidence type="ECO:0000313" key="3">
    <source>
        <dbReference type="EMBL" id="KAJ5084293.1"/>
    </source>
</evidence>